<evidence type="ECO:0000259" key="5">
    <source>
        <dbReference type="PROSITE" id="PS51296"/>
    </source>
</evidence>
<protein>
    <submittedName>
        <fullName evidence="6">(2Fe-2S)-binding protein</fullName>
    </submittedName>
</protein>
<dbReference type="InterPro" id="IPR017941">
    <property type="entry name" value="Rieske_2Fe-2S"/>
</dbReference>
<dbReference type="GO" id="GO:0051537">
    <property type="term" value="F:2 iron, 2 sulfur cluster binding"/>
    <property type="evidence" value="ECO:0007669"/>
    <property type="project" value="UniProtKB-KW"/>
</dbReference>
<evidence type="ECO:0000256" key="1">
    <source>
        <dbReference type="ARBA" id="ARBA00022714"/>
    </source>
</evidence>
<dbReference type="PANTHER" id="PTHR21496:SF23">
    <property type="entry name" value="3-PHENYLPROPIONATE_CINNAMIC ACID DIOXYGENASE FERREDOXIN SUBUNIT"/>
    <property type="match status" value="1"/>
</dbReference>
<evidence type="ECO:0000313" key="7">
    <source>
        <dbReference type="Proteomes" id="UP001296776"/>
    </source>
</evidence>
<organism evidence="6 7">
    <name type="scientific">Halochromatium glycolicum</name>
    <dbReference type="NCBI Taxonomy" id="85075"/>
    <lineage>
        <taxon>Bacteria</taxon>
        <taxon>Pseudomonadati</taxon>
        <taxon>Pseudomonadota</taxon>
        <taxon>Gammaproteobacteria</taxon>
        <taxon>Chromatiales</taxon>
        <taxon>Chromatiaceae</taxon>
        <taxon>Halochromatium</taxon>
    </lineage>
</organism>
<evidence type="ECO:0000256" key="3">
    <source>
        <dbReference type="ARBA" id="ARBA00023004"/>
    </source>
</evidence>
<evidence type="ECO:0000313" key="6">
    <source>
        <dbReference type="EMBL" id="MBK1703830.1"/>
    </source>
</evidence>
<proteinExistence type="predicted"/>
<keyword evidence="2" id="KW-0479">Metal-binding</keyword>
<feature type="domain" description="Rieske" evidence="5">
    <location>
        <begin position="6"/>
        <end position="101"/>
    </location>
</feature>
<name>A0AAJ0U210_9GAMM</name>
<comment type="caution">
    <text evidence="6">The sequence shown here is derived from an EMBL/GenBank/DDBJ whole genome shotgun (WGS) entry which is preliminary data.</text>
</comment>
<evidence type="ECO:0000256" key="2">
    <source>
        <dbReference type="ARBA" id="ARBA00022723"/>
    </source>
</evidence>
<dbReference type="Proteomes" id="UP001296776">
    <property type="component" value="Unassembled WGS sequence"/>
</dbReference>
<dbReference type="EMBL" id="NRSJ01000005">
    <property type="protein sequence ID" value="MBK1703830.1"/>
    <property type="molecule type" value="Genomic_DNA"/>
</dbReference>
<dbReference type="PANTHER" id="PTHR21496">
    <property type="entry name" value="FERREDOXIN-RELATED"/>
    <property type="match status" value="1"/>
</dbReference>
<dbReference type="GO" id="GO:0046872">
    <property type="term" value="F:metal ion binding"/>
    <property type="evidence" value="ECO:0007669"/>
    <property type="project" value="UniProtKB-KW"/>
</dbReference>
<dbReference type="PROSITE" id="PS51296">
    <property type="entry name" value="RIESKE"/>
    <property type="match status" value="1"/>
</dbReference>
<keyword evidence="1" id="KW-0001">2Fe-2S</keyword>
<dbReference type="RefSeq" id="WP_200345093.1">
    <property type="nucleotide sequence ID" value="NZ_NRSJ01000005.1"/>
</dbReference>
<keyword evidence="4" id="KW-0411">Iron-sulfur</keyword>
<dbReference type="AlphaFoldDB" id="A0AAJ0U210"/>
<reference evidence="6" key="2">
    <citation type="journal article" date="2020" name="Microorganisms">
        <title>Osmotic Adaptation and Compatible Solute Biosynthesis of Phototrophic Bacteria as Revealed from Genome Analyses.</title>
        <authorList>
            <person name="Imhoff J.F."/>
            <person name="Rahn T."/>
            <person name="Kunzel S."/>
            <person name="Keller A."/>
            <person name="Neulinger S.C."/>
        </authorList>
    </citation>
    <scope>NUCLEOTIDE SEQUENCE</scope>
    <source>
        <strain evidence="6">DSM 11080</strain>
    </source>
</reference>
<dbReference type="SUPFAM" id="SSF50022">
    <property type="entry name" value="ISP domain"/>
    <property type="match status" value="1"/>
</dbReference>
<dbReference type="InterPro" id="IPR036922">
    <property type="entry name" value="Rieske_2Fe-2S_sf"/>
</dbReference>
<sequence length="110" mass="12114">MEAPFVAVARADAIAPGKFLRVEVAGRPYLIARVEDRFYAVEDNCSHEDYPLSYGCLDGARIKCSLHGSRFSLETGQPEDEPADEPIRTYRVALADGQVWLDPSTPSNLA</sequence>
<reference evidence="6" key="1">
    <citation type="submission" date="2017-08" db="EMBL/GenBank/DDBJ databases">
        <authorList>
            <person name="Imhoff J.F."/>
            <person name="Rahn T."/>
            <person name="Kuenzel S."/>
            <person name="Neulinger S.C."/>
        </authorList>
    </citation>
    <scope>NUCLEOTIDE SEQUENCE</scope>
    <source>
        <strain evidence="6">DSM 11080</strain>
    </source>
</reference>
<accession>A0AAJ0U210</accession>
<keyword evidence="7" id="KW-1185">Reference proteome</keyword>
<dbReference type="Pfam" id="PF00355">
    <property type="entry name" value="Rieske"/>
    <property type="match status" value="1"/>
</dbReference>
<gene>
    <name evidence="6" type="ORF">CKO40_04540</name>
</gene>
<keyword evidence="3" id="KW-0408">Iron</keyword>
<dbReference type="CDD" id="cd03528">
    <property type="entry name" value="Rieske_RO_ferredoxin"/>
    <property type="match status" value="1"/>
</dbReference>
<dbReference type="Gene3D" id="2.102.10.10">
    <property type="entry name" value="Rieske [2Fe-2S] iron-sulphur domain"/>
    <property type="match status" value="1"/>
</dbReference>
<evidence type="ECO:0000256" key="4">
    <source>
        <dbReference type="ARBA" id="ARBA00023014"/>
    </source>
</evidence>